<proteinExistence type="predicted"/>
<dbReference type="GO" id="GO:0009003">
    <property type="term" value="F:signal peptidase activity"/>
    <property type="evidence" value="ECO:0007669"/>
    <property type="project" value="UniProtKB-EC"/>
</dbReference>
<evidence type="ECO:0000313" key="3">
    <source>
        <dbReference type="EMBL" id="MBY6321535.1"/>
    </source>
</evidence>
<gene>
    <name evidence="3" type="ORF">HQ605_11930</name>
</gene>
<sequence>MTTHRIRRPDRRLAARIADAVLSVLAAGGVVCIVAVALSVTMNISLIMFKTGSMSPTIPTGSLAVVREVPAASVVPGDVVTVARVGELPVTHRVVRTSPSAGGATLLELKGDANDYPDPAGYSVTEVRKVLWSMPGLARVVVWFSNPFVLGALTIAMTVLVVVVFWPRTPKQRT</sequence>
<dbReference type="EC" id="3.4.21.89" evidence="1"/>
<dbReference type="Proteomes" id="UP001520140">
    <property type="component" value="Unassembled WGS sequence"/>
</dbReference>
<feature type="transmembrane region" description="Helical" evidence="2">
    <location>
        <begin position="21"/>
        <end position="49"/>
    </location>
</feature>
<dbReference type="NCBIfam" id="TIGR02228">
    <property type="entry name" value="sigpep_I_arch"/>
    <property type="match status" value="1"/>
</dbReference>
<dbReference type="InterPro" id="IPR001733">
    <property type="entry name" value="Peptidase_S26B"/>
</dbReference>
<evidence type="ECO:0000313" key="4">
    <source>
        <dbReference type="Proteomes" id="UP001520140"/>
    </source>
</evidence>
<keyword evidence="4" id="KW-1185">Reference proteome</keyword>
<reference evidence="3 4" key="1">
    <citation type="submission" date="2020-06" db="EMBL/GenBank/DDBJ databases">
        <title>Taxonomy, biology and ecology of Rhodococcus bacteria occurring in California pistachio and other woody hosts as revealed by genome sequence analyses.</title>
        <authorList>
            <person name="Gai Y."/>
            <person name="Riely B."/>
        </authorList>
    </citation>
    <scope>NUCLEOTIDE SEQUENCE [LARGE SCALE GENOMIC DNA]</scope>
    <source>
        <strain evidence="3 4">BP-284</strain>
    </source>
</reference>
<accession>A0ABS7NVX3</accession>
<feature type="transmembrane region" description="Helical" evidence="2">
    <location>
        <begin position="140"/>
        <end position="166"/>
    </location>
</feature>
<keyword evidence="2" id="KW-0812">Transmembrane</keyword>
<keyword evidence="2" id="KW-0472">Membrane</keyword>
<evidence type="ECO:0000256" key="2">
    <source>
        <dbReference type="SAM" id="Phobius"/>
    </source>
</evidence>
<dbReference type="CDD" id="cd06462">
    <property type="entry name" value="Peptidase_S24_S26"/>
    <property type="match status" value="1"/>
</dbReference>
<dbReference type="EMBL" id="JABUKG010000011">
    <property type="protein sequence ID" value="MBY6321535.1"/>
    <property type="molecule type" value="Genomic_DNA"/>
</dbReference>
<protein>
    <recommendedName>
        <fullName evidence="1">Signal peptidase I</fullName>
        <ecNumber evidence="1">3.4.21.89</ecNumber>
    </recommendedName>
</protein>
<comment type="caution">
    <text evidence="3">The sequence shown here is derived from an EMBL/GenBank/DDBJ whole genome shotgun (WGS) entry which is preliminary data.</text>
</comment>
<keyword evidence="2" id="KW-1133">Transmembrane helix</keyword>
<name>A0ABS7NVX3_9NOCA</name>
<keyword evidence="3" id="KW-0378">Hydrolase</keyword>
<evidence type="ECO:0000256" key="1">
    <source>
        <dbReference type="NCBIfam" id="TIGR02228"/>
    </source>
</evidence>
<organism evidence="3 4">
    <name type="scientific">Rhodococcoides kroppenstedtii</name>
    <dbReference type="NCBI Taxonomy" id="293050"/>
    <lineage>
        <taxon>Bacteria</taxon>
        <taxon>Bacillati</taxon>
        <taxon>Actinomycetota</taxon>
        <taxon>Actinomycetes</taxon>
        <taxon>Mycobacteriales</taxon>
        <taxon>Nocardiaceae</taxon>
        <taxon>Rhodococcoides</taxon>
    </lineage>
</organism>
<dbReference type="RefSeq" id="WP_068104029.1">
    <property type="nucleotide sequence ID" value="NZ_JABUKE010000009.1"/>
</dbReference>